<feature type="transmembrane region" description="Helical" evidence="1">
    <location>
        <begin position="24"/>
        <end position="42"/>
    </location>
</feature>
<keyword evidence="3" id="KW-1185">Reference proteome</keyword>
<protein>
    <submittedName>
        <fullName evidence="2">Uncharacterized protein</fullName>
    </submittedName>
</protein>
<organism evidence="2 3">
    <name type="scientific">Prevotella pectinovora</name>
    <dbReference type="NCBI Taxonomy" id="1602169"/>
    <lineage>
        <taxon>Bacteria</taxon>
        <taxon>Pseudomonadati</taxon>
        <taxon>Bacteroidota</taxon>
        <taxon>Bacteroidia</taxon>
        <taxon>Bacteroidales</taxon>
        <taxon>Prevotellaceae</taxon>
        <taxon>Prevotella</taxon>
    </lineage>
</organism>
<reference evidence="2 3" key="1">
    <citation type="submission" date="2015-01" db="EMBL/GenBank/DDBJ databases">
        <title>Comparative genomics of non-oral Prevotella species.</title>
        <authorList>
            <person name="Accetto T."/>
            <person name="Nograsek B."/>
            <person name="Avgustin G."/>
        </authorList>
    </citation>
    <scope>NUCLEOTIDE SEQUENCE [LARGE SCALE GENOMIC DNA]</scope>
    <source>
        <strain evidence="2 3">P5-119</strain>
    </source>
</reference>
<name>A0A0D0HEX3_9BACT</name>
<keyword evidence="1" id="KW-0472">Membrane</keyword>
<proteinExistence type="predicted"/>
<evidence type="ECO:0000256" key="1">
    <source>
        <dbReference type="SAM" id="Phobius"/>
    </source>
</evidence>
<evidence type="ECO:0000313" key="2">
    <source>
        <dbReference type="EMBL" id="KIP64305.1"/>
    </source>
</evidence>
<keyword evidence="1" id="KW-1133">Transmembrane helix</keyword>
<keyword evidence="1" id="KW-0812">Transmembrane</keyword>
<comment type="caution">
    <text evidence="2">The sequence shown here is derived from an EMBL/GenBank/DDBJ whole genome shotgun (WGS) entry which is preliminary data.</text>
</comment>
<sequence length="72" mass="8887">MFQKWRADIAMPFLMWMNVERCQSFVFLIFVIFCGAKIMLLIKPKMVIRTFYWVFHNCLQSFEFYKAYFACF</sequence>
<gene>
    <name evidence="2" type="ORF">ST44_02315</name>
</gene>
<dbReference type="EMBL" id="JXQK01000023">
    <property type="protein sequence ID" value="KIP64305.1"/>
    <property type="molecule type" value="Genomic_DNA"/>
</dbReference>
<accession>A0A0D0HEX3</accession>
<dbReference type="AlphaFoldDB" id="A0A0D0HEX3"/>
<dbReference type="Proteomes" id="UP000032046">
    <property type="component" value="Unassembled WGS sequence"/>
</dbReference>
<evidence type="ECO:0000313" key="3">
    <source>
        <dbReference type="Proteomes" id="UP000032046"/>
    </source>
</evidence>